<dbReference type="OrthoDB" id="284473at2759"/>
<dbReference type="InterPro" id="IPR005201">
    <property type="entry name" value="TIM_ENGase"/>
</dbReference>
<dbReference type="AlphaFoldDB" id="A0A8H7QXL6"/>
<organism evidence="2 3">
    <name type="scientific">Mucor saturninus</name>
    <dbReference type="NCBI Taxonomy" id="64648"/>
    <lineage>
        <taxon>Eukaryota</taxon>
        <taxon>Fungi</taxon>
        <taxon>Fungi incertae sedis</taxon>
        <taxon>Mucoromycota</taxon>
        <taxon>Mucoromycotina</taxon>
        <taxon>Mucoromycetes</taxon>
        <taxon>Mucorales</taxon>
        <taxon>Mucorineae</taxon>
        <taxon>Mucoraceae</taxon>
        <taxon>Mucor</taxon>
    </lineage>
</organism>
<dbReference type="Pfam" id="PF03644">
    <property type="entry name" value="Glyco_hydro_85"/>
    <property type="match status" value="1"/>
</dbReference>
<dbReference type="EMBL" id="JAEPRD010000092">
    <property type="protein sequence ID" value="KAG2199710.1"/>
    <property type="molecule type" value="Genomic_DNA"/>
</dbReference>
<dbReference type="GO" id="GO:0033925">
    <property type="term" value="F:mannosyl-glycoprotein endo-beta-N-acetylglucosaminidase activity"/>
    <property type="evidence" value="ECO:0007669"/>
    <property type="project" value="UniProtKB-EC"/>
</dbReference>
<dbReference type="Gene3D" id="3.20.20.80">
    <property type="entry name" value="Glycosidases"/>
    <property type="match status" value="1"/>
</dbReference>
<dbReference type="Proteomes" id="UP000603453">
    <property type="component" value="Unassembled WGS sequence"/>
</dbReference>
<sequence>MPSSQLLQDQDKLLPVSFALESINELRDWTPEATEYNIPNVPLQPRAKDPLKPRLLLTHDMAGGYKEDKSIQGNAYSDIYHIQYWHLTDIFVYFSHKRVSIPPVNWTNACHRNGVKCLGTFLVEGSNQMHEMEALLQGPPLVNGSDDGDPMRLWSPFYADKLVAIAKHYGFDGWLFNIECEFFPFPTNPRTKAEELAKFLHYLTEKMHQEIPGSQVIWYDSMTQDGDIDWQNNLTVKNELFFQNTDGIFINYWWKKEYPESARQMVEKQGRAGIDLYFGTDVWGRGTFGGGGFQSYKGVKVASNAQASSALFGMAWTYEHFGKADFEKMDHLFWCGGDYSDYPPPSPKMTDKKTEIEIDDSEDEMLHGHRKGISDTVTVHSVPGLDWFVTSFDRGFGNRFYYRGKRFISQPWSHLSHQAVLPNLDYRDPHIYPIDKNTKFSSSLESNYGAFTGGTSLIIRGQRTSHRESRDTEFDVTVPLYKLSVDASKGCTLKYIYRTLLTEDVKLTMSCDFLLKTSAHATSTDFFSSWQPESSLDQEDGFRATITTADDASESRCFLLPATEQATGENEWITKTIHIPAAPVGNAIFINKIGVSVTVNAASLVGLTPHVIASLGYLSIIPGTTADSLTQMNETKLIDLAWTDQEAVAKIPVQEDMSEILPEEVYVYYGSLNWKDVTKDTHDWKETEFYIISYQFENCDISFLGTSFCCQYRISGLEYVLSRAPQIIVEAIHPPQDEDLIWQRRGTESPNTNEANHFQPQKRRFAPTI</sequence>
<accession>A0A8H7QXL6</accession>
<reference evidence="2" key="1">
    <citation type="submission" date="2020-12" db="EMBL/GenBank/DDBJ databases">
        <title>Metabolic potential, ecology and presence of endohyphal bacteria is reflected in genomic diversity of Mucoromycotina.</title>
        <authorList>
            <person name="Muszewska A."/>
            <person name="Okrasinska A."/>
            <person name="Steczkiewicz K."/>
            <person name="Drgas O."/>
            <person name="Orlowska M."/>
            <person name="Perlinska-Lenart U."/>
            <person name="Aleksandrzak-Piekarczyk T."/>
            <person name="Szatraj K."/>
            <person name="Zielenkiewicz U."/>
            <person name="Pilsyk S."/>
            <person name="Malc E."/>
            <person name="Mieczkowski P."/>
            <person name="Kruszewska J.S."/>
            <person name="Biernat P."/>
            <person name="Pawlowska J."/>
        </authorList>
    </citation>
    <scope>NUCLEOTIDE SEQUENCE</scope>
    <source>
        <strain evidence="2">WA0000017839</strain>
    </source>
</reference>
<dbReference type="InterPro" id="IPR032979">
    <property type="entry name" value="ENGase"/>
</dbReference>
<evidence type="ECO:0000259" key="1">
    <source>
        <dbReference type="Pfam" id="PF03644"/>
    </source>
</evidence>
<dbReference type="GO" id="GO:0005829">
    <property type="term" value="C:cytosol"/>
    <property type="evidence" value="ECO:0007669"/>
    <property type="project" value="UniProtKB-SubCell"/>
</dbReference>
<protein>
    <recommendedName>
        <fullName evidence="1">Cytosolic endo-beta-N-acetylglucosaminidase TIM barrel domain-containing protein</fullName>
    </recommendedName>
</protein>
<name>A0A8H7QXL6_9FUNG</name>
<gene>
    <name evidence="2" type="ORF">INT47_012846</name>
</gene>
<evidence type="ECO:0000313" key="2">
    <source>
        <dbReference type="EMBL" id="KAG2199710.1"/>
    </source>
</evidence>
<dbReference type="PANTHER" id="PTHR13246">
    <property type="entry name" value="ENDO BETA N-ACETYLGLUCOSAMINIDASE"/>
    <property type="match status" value="1"/>
</dbReference>
<dbReference type="PANTHER" id="PTHR13246:SF1">
    <property type="entry name" value="CYTOSOLIC ENDO-BETA-N-ACETYLGLUCOSAMINIDASE"/>
    <property type="match status" value="1"/>
</dbReference>
<feature type="domain" description="Cytosolic endo-beta-N-acetylglucosaminidase TIM barrel" evidence="1">
    <location>
        <begin position="65"/>
        <end position="400"/>
    </location>
</feature>
<proteinExistence type="predicted"/>
<dbReference type="CDD" id="cd06547">
    <property type="entry name" value="GH85_ENGase"/>
    <property type="match status" value="1"/>
</dbReference>
<dbReference type="Gene3D" id="2.60.120.260">
    <property type="entry name" value="Galactose-binding domain-like"/>
    <property type="match status" value="1"/>
</dbReference>
<keyword evidence="3" id="KW-1185">Reference proteome</keyword>
<comment type="caution">
    <text evidence="2">The sequence shown here is derived from an EMBL/GenBank/DDBJ whole genome shotgun (WGS) entry which is preliminary data.</text>
</comment>
<evidence type="ECO:0000313" key="3">
    <source>
        <dbReference type="Proteomes" id="UP000603453"/>
    </source>
</evidence>